<feature type="region of interest" description="Disordered" evidence="1">
    <location>
        <begin position="35"/>
        <end position="59"/>
    </location>
</feature>
<dbReference type="Gene3D" id="3.40.850.10">
    <property type="entry name" value="Kinesin motor domain"/>
    <property type="match status" value="1"/>
</dbReference>
<dbReference type="InterPro" id="IPR027417">
    <property type="entry name" value="P-loop_NTPase"/>
</dbReference>
<sequence length="260" mass="29333">MSESSRHRKQPIECPMSQKPTISRARIFSFSRTWRSPASHSSDNLSSSSSAAAAAPPHSRSALADTLASTLSDSTIGDNSRRTKARVRDKMTNTWDPHRDMCHYRGTVVEACHLILRHFDDTRSIVIVTNVTRHSHKVILNSGLLVTIRFHCRIVFALMDSHIEVLLTIVLTMPKGIVLSTNPYILDDTDDLVQLSFLNEPLVLHNLCCRYSQILEVIDFSGLGCIFSISDKEIKKCDFVFSEEEWRSALLRCFNGILND</sequence>
<evidence type="ECO:0000256" key="1">
    <source>
        <dbReference type="SAM" id="MobiDB-lite"/>
    </source>
</evidence>
<organism evidence="2 3">
    <name type="scientific">Stephania yunnanensis</name>
    <dbReference type="NCBI Taxonomy" id="152371"/>
    <lineage>
        <taxon>Eukaryota</taxon>
        <taxon>Viridiplantae</taxon>
        <taxon>Streptophyta</taxon>
        <taxon>Embryophyta</taxon>
        <taxon>Tracheophyta</taxon>
        <taxon>Spermatophyta</taxon>
        <taxon>Magnoliopsida</taxon>
        <taxon>Ranunculales</taxon>
        <taxon>Menispermaceae</taxon>
        <taxon>Menispermoideae</taxon>
        <taxon>Cissampelideae</taxon>
        <taxon>Stephania</taxon>
    </lineage>
</organism>
<gene>
    <name evidence="2" type="ORF">Syun_012115</name>
</gene>
<dbReference type="AlphaFoldDB" id="A0AAP0JZW3"/>
<protein>
    <submittedName>
        <fullName evidence="2">Uncharacterized protein</fullName>
    </submittedName>
</protein>
<feature type="compositionally biased region" description="Low complexity" evidence="1">
    <location>
        <begin position="36"/>
        <end position="59"/>
    </location>
</feature>
<name>A0AAP0JZW3_9MAGN</name>
<reference evidence="2 3" key="1">
    <citation type="submission" date="2024-01" db="EMBL/GenBank/DDBJ databases">
        <title>Genome assemblies of Stephania.</title>
        <authorList>
            <person name="Yang L."/>
        </authorList>
    </citation>
    <scope>NUCLEOTIDE SEQUENCE [LARGE SCALE GENOMIC DNA]</scope>
    <source>
        <strain evidence="2">YNDBR</strain>
        <tissue evidence="2">Leaf</tissue>
    </source>
</reference>
<dbReference type="EMBL" id="JBBNAF010000005">
    <property type="protein sequence ID" value="KAK9142715.1"/>
    <property type="molecule type" value="Genomic_DNA"/>
</dbReference>
<accession>A0AAP0JZW3</accession>
<proteinExistence type="predicted"/>
<evidence type="ECO:0000313" key="2">
    <source>
        <dbReference type="EMBL" id="KAK9142715.1"/>
    </source>
</evidence>
<feature type="region of interest" description="Disordered" evidence="1">
    <location>
        <begin position="1"/>
        <end position="20"/>
    </location>
</feature>
<dbReference type="SUPFAM" id="SSF52540">
    <property type="entry name" value="P-loop containing nucleoside triphosphate hydrolases"/>
    <property type="match status" value="1"/>
</dbReference>
<evidence type="ECO:0000313" key="3">
    <source>
        <dbReference type="Proteomes" id="UP001420932"/>
    </source>
</evidence>
<dbReference type="InterPro" id="IPR036961">
    <property type="entry name" value="Kinesin_motor_dom_sf"/>
</dbReference>
<comment type="caution">
    <text evidence="2">The sequence shown here is derived from an EMBL/GenBank/DDBJ whole genome shotgun (WGS) entry which is preliminary data.</text>
</comment>
<keyword evidence="3" id="KW-1185">Reference proteome</keyword>
<dbReference type="Proteomes" id="UP001420932">
    <property type="component" value="Unassembled WGS sequence"/>
</dbReference>